<evidence type="ECO:0000256" key="1">
    <source>
        <dbReference type="SAM" id="MobiDB-lite"/>
    </source>
</evidence>
<evidence type="ECO:0000313" key="3">
    <source>
        <dbReference type="Proteomes" id="UP000026962"/>
    </source>
</evidence>
<keyword evidence="3" id="KW-1185">Reference proteome</keyword>
<accession>A0A0E0KPL1</accession>
<name>A0A0E0KPL1_ORYPU</name>
<dbReference type="Gramene" id="OPUNC04G07900.1">
    <property type="protein sequence ID" value="OPUNC04G07900.1"/>
    <property type="gene ID" value="OPUNC04G07900"/>
</dbReference>
<reference evidence="2" key="1">
    <citation type="submission" date="2015-04" db="UniProtKB">
        <authorList>
            <consortium name="EnsemblPlants"/>
        </authorList>
    </citation>
    <scope>IDENTIFICATION</scope>
</reference>
<feature type="compositionally biased region" description="Low complexity" evidence="1">
    <location>
        <begin position="69"/>
        <end position="90"/>
    </location>
</feature>
<dbReference type="AlphaFoldDB" id="A0A0E0KPL1"/>
<dbReference type="Proteomes" id="UP000026962">
    <property type="component" value="Chromosome 4"/>
</dbReference>
<evidence type="ECO:0000313" key="2">
    <source>
        <dbReference type="EnsemblPlants" id="OPUNC04G07900.1"/>
    </source>
</evidence>
<sequence>MEAQPGLARPNIVSTGLVTGELSPNKIWGQTSFGFGPSSPPSPVVAKPNTAEEPHHPNIPLLLSNPSRPQASHPATTPPAARTPTSSSPPCARGAVPRFLDDESGLPPGTTSSGERRLDVDEQEEQAGGGQPGREPLILGDFHPLIPSARVDQTLNTCA</sequence>
<reference evidence="2" key="2">
    <citation type="submission" date="2018-05" db="EMBL/GenBank/DDBJ databases">
        <title>OpunRS2 (Oryza punctata Reference Sequence Version 2).</title>
        <authorList>
            <person name="Zhang J."/>
            <person name="Kudrna D."/>
            <person name="Lee S."/>
            <person name="Talag J."/>
            <person name="Welchert J."/>
            <person name="Wing R.A."/>
        </authorList>
    </citation>
    <scope>NUCLEOTIDE SEQUENCE [LARGE SCALE GENOMIC DNA]</scope>
</reference>
<organism evidence="2">
    <name type="scientific">Oryza punctata</name>
    <name type="common">Red rice</name>
    <dbReference type="NCBI Taxonomy" id="4537"/>
    <lineage>
        <taxon>Eukaryota</taxon>
        <taxon>Viridiplantae</taxon>
        <taxon>Streptophyta</taxon>
        <taxon>Embryophyta</taxon>
        <taxon>Tracheophyta</taxon>
        <taxon>Spermatophyta</taxon>
        <taxon>Magnoliopsida</taxon>
        <taxon>Liliopsida</taxon>
        <taxon>Poales</taxon>
        <taxon>Poaceae</taxon>
        <taxon>BOP clade</taxon>
        <taxon>Oryzoideae</taxon>
        <taxon>Oryzeae</taxon>
        <taxon>Oryzinae</taxon>
        <taxon>Oryza</taxon>
    </lineage>
</organism>
<feature type="region of interest" description="Disordered" evidence="1">
    <location>
        <begin position="22"/>
        <end position="140"/>
    </location>
</feature>
<protein>
    <submittedName>
        <fullName evidence="2">Uncharacterized protein</fullName>
    </submittedName>
</protein>
<dbReference type="HOGENOM" id="CLU_1663580_0_0_1"/>
<dbReference type="EnsemblPlants" id="OPUNC04G07900.1">
    <property type="protein sequence ID" value="OPUNC04G07900.1"/>
    <property type="gene ID" value="OPUNC04G07900"/>
</dbReference>
<proteinExistence type="predicted"/>